<evidence type="ECO:0000256" key="3">
    <source>
        <dbReference type="ARBA" id="ARBA00012438"/>
    </source>
</evidence>
<evidence type="ECO:0000256" key="11">
    <source>
        <dbReference type="ARBA" id="ARBA00023136"/>
    </source>
</evidence>
<dbReference type="Pfam" id="PF00512">
    <property type="entry name" value="HisKA"/>
    <property type="match status" value="1"/>
</dbReference>
<dbReference type="SUPFAM" id="SSF52172">
    <property type="entry name" value="CheY-like"/>
    <property type="match status" value="1"/>
</dbReference>
<dbReference type="CDD" id="cd00082">
    <property type="entry name" value="HisKA"/>
    <property type="match status" value="1"/>
</dbReference>
<dbReference type="FunFam" id="3.30.565.10:FF:000010">
    <property type="entry name" value="Sensor histidine kinase RcsC"/>
    <property type="match status" value="1"/>
</dbReference>
<evidence type="ECO:0000256" key="10">
    <source>
        <dbReference type="ARBA" id="ARBA00023012"/>
    </source>
</evidence>
<dbReference type="Gene3D" id="3.30.565.10">
    <property type="entry name" value="Histidine kinase-like ATPase, C-terminal domain"/>
    <property type="match status" value="1"/>
</dbReference>
<keyword evidence="5 12" id="KW-0597">Phosphoprotein</keyword>
<dbReference type="SUPFAM" id="SSF55874">
    <property type="entry name" value="ATPase domain of HSP90 chaperone/DNA topoisomerase II/histidine kinase"/>
    <property type="match status" value="1"/>
</dbReference>
<dbReference type="SUPFAM" id="SSF47384">
    <property type="entry name" value="Homodimeric domain of signal transducing histidine kinase"/>
    <property type="match status" value="1"/>
</dbReference>
<dbReference type="Proteomes" id="UP000315673">
    <property type="component" value="Chromosome"/>
</dbReference>
<dbReference type="GO" id="GO:0005886">
    <property type="term" value="C:plasma membrane"/>
    <property type="evidence" value="ECO:0007669"/>
    <property type="project" value="UniProtKB-SubCell"/>
</dbReference>
<keyword evidence="4" id="KW-1003">Cell membrane</keyword>
<dbReference type="OrthoDB" id="9801651at2"/>
<feature type="domain" description="Histidine kinase" evidence="14">
    <location>
        <begin position="47"/>
        <end position="264"/>
    </location>
</feature>
<dbReference type="PANTHER" id="PTHR45339">
    <property type="entry name" value="HYBRID SIGNAL TRANSDUCTION HISTIDINE KINASE J"/>
    <property type="match status" value="1"/>
</dbReference>
<dbReference type="CDD" id="cd17546">
    <property type="entry name" value="REC_hyHK_CKI1_RcsC-like"/>
    <property type="match status" value="1"/>
</dbReference>
<proteinExistence type="predicted"/>
<evidence type="ECO:0000259" key="14">
    <source>
        <dbReference type="PROSITE" id="PS50109"/>
    </source>
</evidence>
<comment type="catalytic activity">
    <reaction evidence="1">
        <text>ATP + protein L-histidine = ADP + protein N-phospho-L-histidine.</text>
        <dbReference type="EC" id="2.7.13.3"/>
    </reaction>
</comment>
<evidence type="ECO:0000256" key="1">
    <source>
        <dbReference type="ARBA" id="ARBA00000085"/>
    </source>
</evidence>
<evidence type="ECO:0000256" key="4">
    <source>
        <dbReference type="ARBA" id="ARBA00022475"/>
    </source>
</evidence>
<evidence type="ECO:0000313" key="16">
    <source>
        <dbReference type="EMBL" id="QDZ07002.1"/>
    </source>
</evidence>
<dbReference type="Pfam" id="PF00072">
    <property type="entry name" value="Response_reg"/>
    <property type="match status" value="1"/>
</dbReference>
<dbReference type="AlphaFoldDB" id="A0A5B8LHA6"/>
<dbReference type="PRINTS" id="PR00344">
    <property type="entry name" value="BCTRLSENSOR"/>
</dbReference>
<dbReference type="InterPro" id="IPR005467">
    <property type="entry name" value="His_kinase_dom"/>
</dbReference>
<keyword evidence="8" id="KW-0067">ATP-binding</keyword>
<keyword evidence="10" id="KW-0902">Two-component regulatory system</keyword>
<dbReference type="InterPro" id="IPR036890">
    <property type="entry name" value="HATPase_C_sf"/>
</dbReference>
<feature type="compositionally biased region" description="Basic residues" evidence="13">
    <location>
        <begin position="1"/>
        <end position="11"/>
    </location>
</feature>
<keyword evidence="17" id="KW-1185">Reference proteome</keyword>
<evidence type="ECO:0000256" key="2">
    <source>
        <dbReference type="ARBA" id="ARBA00004651"/>
    </source>
</evidence>
<evidence type="ECO:0000259" key="15">
    <source>
        <dbReference type="PROSITE" id="PS50110"/>
    </source>
</evidence>
<evidence type="ECO:0000313" key="17">
    <source>
        <dbReference type="Proteomes" id="UP000315673"/>
    </source>
</evidence>
<dbReference type="SUPFAM" id="SSF47226">
    <property type="entry name" value="Histidine-containing phosphotransfer domain, HPT domain"/>
    <property type="match status" value="1"/>
</dbReference>
<dbReference type="GO" id="GO:0005524">
    <property type="term" value="F:ATP binding"/>
    <property type="evidence" value="ECO:0007669"/>
    <property type="project" value="UniProtKB-KW"/>
</dbReference>
<dbReference type="SMART" id="SM00387">
    <property type="entry name" value="HATPase_c"/>
    <property type="match status" value="1"/>
</dbReference>
<dbReference type="PROSITE" id="PS50109">
    <property type="entry name" value="HIS_KIN"/>
    <property type="match status" value="1"/>
</dbReference>
<dbReference type="Pfam" id="PF01627">
    <property type="entry name" value="Hpt"/>
    <property type="match status" value="1"/>
</dbReference>
<dbReference type="EC" id="2.7.13.3" evidence="3"/>
<name>A0A5B8LHA6_9SPHN</name>
<dbReference type="InterPro" id="IPR008207">
    <property type="entry name" value="Sig_transdc_His_kin_Hpt_dom"/>
</dbReference>
<feature type="compositionally biased region" description="Low complexity" evidence="13">
    <location>
        <begin position="27"/>
        <end position="40"/>
    </location>
</feature>
<keyword evidence="7" id="KW-0547">Nucleotide-binding</keyword>
<dbReference type="InterPro" id="IPR003594">
    <property type="entry name" value="HATPase_dom"/>
</dbReference>
<reference evidence="16 17" key="1">
    <citation type="submission" date="2019-07" db="EMBL/GenBank/DDBJ databases">
        <title>Full genome sequence of Sphingomonas sp. 4R-6-7(HKS19).</title>
        <authorList>
            <person name="Im W.-T."/>
        </authorList>
    </citation>
    <scope>NUCLEOTIDE SEQUENCE [LARGE SCALE GENOMIC DNA]</scope>
    <source>
        <strain evidence="16 17">HKS19</strain>
    </source>
</reference>
<dbReference type="Gene3D" id="3.40.50.2300">
    <property type="match status" value="1"/>
</dbReference>
<dbReference type="InterPro" id="IPR036641">
    <property type="entry name" value="HPT_dom_sf"/>
</dbReference>
<comment type="subcellular location">
    <subcellularLocation>
        <location evidence="2">Cell membrane</location>
        <topology evidence="2">Multi-pass membrane protein</topology>
    </subcellularLocation>
</comment>
<dbReference type="SMART" id="SM00388">
    <property type="entry name" value="HisKA"/>
    <property type="match status" value="1"/>
</dbReference>
<dbReference type="SMART" id="SM00448">
    <property type="entry name" value="REC"/>
    <property type="match status" value="1"/>
</dbReference>
<dbReference type="InterPro" id="IPR011006">
    <property type="entry name" value="CheY-like_superfamily"/>
</dbReference>
<sequence length="518" mass="54945">MTMTARRRRSSPRSAIFRSARRWRSNSPPHASAPKGAAKAKSQFLANMSHEIRTPMNGVLGFADLLLAGDLAPDQRRQAELIAESGKAMMRLLNDILDLSKVDAGQMQVANEAFDLHHALHSCARLISPALAQKSLPLLVEIADDVPRTVCSDGLRLRQIVLNLLGNAAKFTLNGSVTLRASRGAGETLAIDVIDTGIGIAPDRQGAVFDAFVQEDVGTAGKFGGTGLGLSISARLAQLMGGKLSLDSAPGRGSRFTLTLPLVVGGCDWEPRPARQPQPRAPIGQTARRVLVAEDHDINQQLMTSMLTQLGCSVEIADNGAIAVDMVEKARAAGDPYDLVLMDIQMPELDGPGAARRIRTAGVTPSELPIVALTANAYADDVAASLAAGMQAHIAKPVTLAQLSDALQRWGAVRSGPVPALPPAPAAPAKVPVSENYRRRRTETLEAVDAFVRRGEFGEQELASVADLLHKLAGTAGMFGEGELGDRAREMEHGLANWPADERTARIIAAADALRDAA</sequence>
<dbReference type="InterPro" id="IPR004358">
    <property type="entry name" value="Sig_transdc_His_kin-like_C"/>
</dbReference>
<evidence type="ECO:0000256" key="12">
    <source>
        <dbReference type="PROSITE-ProRule" id="PRU00169"/>
    </source>
</evidence>
<evidence type="ECO:0000256" key="9">
    <source>
        <dbReference type="ARBA" id="ARBA00022989"/>
    </source>
</evidence>
<keyword evidence="9" id="KW-1133">Transmembrane helix</keyword>
<protein>
    <recommendedName>
        <fullName evidence="3">histidine kinase</fullName>
        <ecNumber evidence="3">2.7.13.3</ecNumber>
    </recommendedName>
</protein>
<keyword evidence="6" id="KW-0812">Transmembrane</keyword>
<feature type="domain" description="Response regulatory" evidence="15">
    <location>
        <begin position="289"/>
        <end position="411"/>
    </location>
</feature>
<dbReference type="InterPro" id="IPR036097">
    <property type="entry name" value="HisK_dim/P_sf"/>
</dbReference>
<gene>
    <name evidence="16" type="ORF">FPZ24_05500</name>
</gene>
<dbReference type="KEGG" id="spai:FPZ24_05500"/>
<evidence type="ECO:0000256" key="13">
    <source>
        <dbReference type="SAM" id="MobiDB-lite"/>
    </source>
</evidence>
<dbReference type="Gene3D" id="1.10.287.130">
    <property type="match status" value="1"/>
</dbReference>
<dbReference type="PROSITE" id="PS50110">
    <property type="entry name" value="RESPONSE_REGULATORY"/>
    <property type="match status" value="1"/>
</dbReference>
<dbReference type="GO" id="GO:0000155">
    <property type="term" value="F:phosphorelay sensor kinase activity"/>
    <property type="evidence" value="ECO:0007669"/>
    <property type="project" value="InterPro"/>
</dbReference>
<dbReference type="PANTHER" id="PTHR45339:SF1">
    <property type="entry name" value="HYBRID SIGNAL TRANSDUCTION HISTIDINE KINASE J"/>
    <property type="match status" value="1"/>
</dbReference>
<dbReference type="CDD" id="cd16922">
    <property type="entry name" value="HATPase_EvgS-ArcB-TorS-like"/>
    <property type="match status" value="1"/>
</dbReference>
<evidence type="ECO:0000256" key="6">
    <source>
        <dbReference type="ARBA" id="ARBA00022692"/>
    </source>
</evidence>
<feature type="modified residue" description="4-aspartylphosphate" evidence="12">
    <location>
        <position position="343"/>
    </location>
</feature>
<keyword evidence="11" id="KW-0472">Membrane</keyword>
<dbReference type="Pfam" id="PF02518">
    <property type="entry name" value="HATPase_c"/>
    <property type="match status" value="1"/>
</dbReference>
<evidence type="ECO:0000256" key="8">
    <source>
        <dbReference type="ARBA" id="ARBA00022840"/>
    </source>
</evidence>
<feature type="region of interest" description="Disordered" evidence="13">
    <location>
        <begin position="1"/>
        <end position="40"/>
    </location>
</feature>
<dbReference type="InterPro" id="IPR003661">
    <property type="entry name" value="HisK_dim/P_dom"/>
</dbReference>
<dbReference type="EMBL" id="CP042306">
    <property type="protein sequence ID" value="QDZ07002.1"/>
    <property type="molecule type" value="Genomic_DNA"/>
</dbReference>
<evidence type="ECO:0000256" key="7">
    <source>
        <dbReference type="ARBA" id="ARBA00022741"/>
    </source>
</evidence>
<evidence type="ECO:0000256" key="5">
    <source>
        <dbReference type="ARBA" id="ARBA00022553"/>
    </source>
</evidence>
<organism evidence="16 17">
    <name type="scientific">Sphingomonas panacisoli</name>
    <dbReference type="NCBI Taxonomy" id="1813879"/>
    <lineage>
        <taxon>Bacteria</taxon>
        <taxon>Pseudomonadati</taxon>
        <taxon>Pseudomonadota</taxon>
        <taxon>Alphaproteobacteria</taxon>
        <taxon>Sphingomonadales</taxon>
        <taxon>Sphingomonadaceae</taxon>
        <taxon>Sphingomonas</taxon>
    </lineage>
</organism>
<accession>A0A5B8LHA6</accession>
<dbReference type="InterPro" id="IPR001789">
    <property type="entry name" value="Sig_transdc_resp-reg_receiver"/>
</dbReference>